<comment type="caution">
    <text evidence="1">The sequence shown here is derived from an EMBL/GenBank/DDBJ whole genome shotgun (WGS) entry which is preliminary data.</text>
</comment>
<protein>
    <submittedName>
        <fullName evidence="1">Uncharacterized protein</fullName>
    </submittedName>
</protein>
<proteinExistence type="predicted"/>
<gene>
    <name evidence="1" type="ORF">DYI23_03325</name>
</gene>
<organism evidence="1 2">
    <name type="scientific">Roseibium polysiphoniae</name>
    <dbReference type="NCBI Taxonomy" id="2571221"/>
    <lineage>
        <taxon>Bacteria</taxon>
        <taxon>Pseudomonadati</taxon>
        <taxon>Pseudomonadota</taxon>
        <taxon>Alphaproteobacteria</taxon>
        <taxon>Hyphomicrobiales</taxon>
        <taxon>Stappiaceae</taxon>
        <taxon>Roseibium</taxon>
    </lineage>
</organism>
<sequence length="159" mass="18661">MAYPNTELLINAIISHFKKFRDLNSKRIVGIGFLCDWKHCIEYGTAISECDWEIRDNWIKSEQFLYSLYTSEILEFDKMDYASIPVVKQIPNYPYKPNSSIDTVCTHVFSTLETRTDFDLDKIILSTYPFKYNGPIELKTIASEYTSIHGREYFNRKIA</sequence>
<evidence type="ECO:0000313" key="2">
    <source>
        <dbReference type="Proteomes" id="UP000705379"/>
    </source>
</evidence>
<dbReference type="Proteomes" id="UP000705379">
    <property type="component" value="Unassembled WGS sequence"/>
</dbReference>
<name>A0A944CB20_9HYPH</name>
<accession>A0A944CB20</accession>
<evidence type="ECO:0000313" key="1">
    <source>
        <dbReference type="EMBL" id="MBS8259242.1"/>
    </source>
</evidence>
<reference evidence="1" key="1">
    <citation type="submission" date="2018-08" db="EMBL/GenBank/DDBJ databases">
        <authorList>
            <person name="Jin W."/>
            <person name="Wang H."/>
            <person name="Yang Y."/>
            <person name="Li M."/>
            <person name="Liu J."/>
        </authorList>
    </citation>
    <scope>NUCLEOTIDE SEQUENCE</scope>
    <source>
        <strain evidence="1">AESS21</strain>
    </source>
</reference>
<dbReference type="EMBL" id="QTKU01000001">
    <property type="protein sequence ID" value="MBS8259242.1"/>
    <property type="molecule type" value="Genomic_DNA"/>
</dbReference>
<dbReference type="AlphaFoldDB" id="A0A944CB20"/>
<reference evidence="1" key="2">
    <citation type="journal article" date="2021" name="Microorganisms">
        <title>Bacterial Dimethylsulfoniopropionate Biosynthesis in the East China Sea.</title>
        <authorList>
            <person name="Liu J."/>
            <person name="Zhang Y."/>
            <person name="Liu J."/>
            <person name="Zhong H."/>
            <person name="Williams B.T."/>
            <person name="Zheng Y."/>
            <person name="Curson A.R.J."/>
            <person name="Sun C."/>
            <person name="Sun H."/>
            <person name="Song D."/>
            <person name="Wagner Mackenzie B."/>
            <person name="Bermejo Martinez A."/>
            <person name="Todd J.D."/>
            <person name="Zhang X.H."/>
        </authorList>
    </citation>
    <scope>NUCLEOTIDE SEQUENCE</scope>
    <source>
        <strain evidence="1">AESS21</strain>
    </source>
</reference>